<protein>
    <submittedName>
        <fullName evidence="1">Pyridoxamine 5'-phosphate oxidase family protein</fullName>
    </submittedName>
</protein>
<evidence type="ECO:0000313" key="2">
    <source>
        <dbReference type="Proteomes" id="UP000712527"/>
    </source>
</evidence>
<dbReference type="Proteomes" id="UP000712527">
    <property type="component" value="Unassembled WGS sequence"/>
</dbReference>
<gene>
    <name evidence="1" type="ORF">H9X80_06420</name>
</gene>
<proteinExistence type="predicted"/>
<keyword evidence="2" id="KW-1185">Reference proteome</keyword>
<evidence type="ECO:0000313" key="1">
    <source>
        <dbReference type="EMBL" id="MBM6775175.1"/>
    </source>
</evidence>
<dbReference type="PANTHER" id="PTHR34071:SF2">
    <property type="entry name" value="FLAVIN-NUCLEOTIDE-BINDING PROTEIN"/>
    <property type="match status" value="1"/>
</dbReference>
<dbReference type="RefSeq" id="WP_204793519.1">
    <property type="nucleotide sequence ID" value="NZ_JACSNQ010000012.1"/>
</dbReference>
<sequence length="167" mass="19072">MFREMRRRNQQLSAEECAEILMRATCGVLAVDGDDDYPYAVPLSYVFDGEKLYFHCARSGHKLDALRRNPRASLCVVDQDQVMPEEFTTYFRSVIVFGTVRELTDDVERRAVAELLGRRFWPEATEEALGREVASAQGRLCVLEMTPEHVTGKEAIELVRARRKAAK</sequence>
<dbReference type="Gene3D" id="2.30.110.10">
    <property type="entry name" value="Electron Transport, Fmn-binding Protein, Chain A"/>
    <property type="match status" value="1"/>
</dbReference>
<comment type="caution">
    <text evidence="1">The sequence shown here is derived from an EMBL/GenBank/DDBJ whole genome shotgun (WGS) entry which is preliminary data.</text>
</comment>
<organism evidence="1 2">
    <name type="scientific">Olsenella profusa</name>
    <dbReference type="NCBI Taxonomy" id="138595"/>
    <lineage>
        <taxon>Bacteria</taxon>
        <taxon>Bacillati</taxon>
        <taxon>Actinomycetota</taxon>
        <taxon>Coriobacteriia</taxon>
        <taxon>Coriobacteriales</taxon>
        <taxon>Atopobiaceae</taxon>
        <taxon>Olsenella</taxon>
    </lineage>
</organism>
<accession>A0ABS2F2J4</accession>
<dbReference type="InterPro" id="IPR012349">
    <property type="entry name" value="Split_barrel_FMN-bd"/>
</dbReference>
<reference evidence="1 2" key="1">
    <citation type="journal article" date="2021" name="Sci. Rep.">
        <title>The distribution of antibiotic resistance genes in chicken gut microbiota commensals.</title>
        <authorList>
            <person name="Juricova H."/>
            <person name="Matiasovicova J."/>
            <person name="Kubasova T."/>
            <person name="Cejkova D."/>
            <person name="Rychlik I."/>
        </authorList>
    </citation>
    <scope>NUCLEOTIDE SEQUENCE [LARGE SCALE GENOMIC DNA]</scope>
    <source>
        <strain evidence="1 2">An794</strain>
    </source>
</reference>
<name>A0ABS2F2J4_9ACTN</name>
<dbReference type="SUPFAM" id="SSF50475">
    <property type="entry name" value="FMN-binding split barrel"/>
    <property type="match status" value="1"/>
</dbReference>
<dbReference type="Pfam" id="PF12900">
    <property type="entry name" value="Pyridox_ox_2"/>
    <property type="match status" value="1"/>
</dbReference>
<dbReference type="EMBL" id="JACSNQ010000012">
    <property type="protein sequence ID" value="MBM6775175.1"/>
    <property type="molecule type" value="Genomic_DNA"/>
</dbReference>
<dbReference type="InterPro" id="IPR024747">
    <property type="entry name" value="Pyridox_Oxase-rel"/>
</dbReference>
<dbReference type="PANTHER" id="PTHR34071">
    <property type="entry name" value="5-NITROIMIDAZOLE ANTIBIOTICS RESISTANCE PROTEIN, NIMA-FAMILY-RELATED PROTEIN-RELATED"/>
    <property type="match status" value="1"/>
</dbReference>